<gene>
    <name evidence="6" type="primary">psuG</name>
    <name evidence="7" type="ORF">GCM10009654_49710</name>
</gene>
<protein>
    <recommendedName>
        <fullName evidence="6">Pseudouridine-5'-phosphate glycosidase</fullName>
        <shortName evidence="6">PsiMP glycosidase</shortName>
        <ecNumber evidence="6">4.2.1.70</ecNumber>
    </recommendedName>
</protein>
<feature type="active site" description="Nucleophile" evidence="6">
    <location>
        <position position="182"/>
    </location>
</feature>
<comment type="catalytic activity">
    <reaction evidence="6">
        <text>D-ribose 5-phosphate + uracil = psi-UMP + H2O</text>
        <dbReference type="Rhea" id="RHEA:18337"/>
        <dbReference type="ChEBI" id="CHEBI:15377"/>
        <dbReference type="ChEBI" id="CHEBI:17568"/>
        <dbReference type="ChEBI" id="CHEBI:58380"/>
        <dbReference type="ChEBI" id="CHEBI:78346"/>
        <dbReference type="EC" id="4.2.1.70"/>
    </reaction>
</comment>
<dbReference type="GO" id="GO:0016798">
    <property type="term" value="F:hydrolase activity, acting on glycosyl bonds"/>
    <property type="evidence" value="ECO:0007669"/>
    <property type="project" value="UniProtKB-KW"/>
</dbReference>
<feature type="binding site" evidence="6">
    <location>
        <position position="109"/>
    </location>
    <ligand>
        <name>substrate</name>
    </ligand>
</feature>
<evidence type="ECO:0000256" key="4">
    <source>
        <dbReference type="ARBA" id="ARBA00023239"/>
    </source>
</evidence>
<dbReference type="SUPFAM" id="SSF110581">
    <property type="entry name" value="Indigoidine synthase A-like"/>
    <property type="match status" value="1"/>
</dbReference>
<dbReference type="EMBL" id="BAAAKV010000050">
    <property type="protein sequence ID" value="GAA1186191.1"/>
    <property type="molecule type" value="Genomic_DNA"/>
</dbReference>
<name>A0ABP4FMX4_9ACTN</name>
<keyword evidence="2 6" id="KW-0378">Hydrolase</keyword>
<feature type="binding site" evidence="6">
    <location>
        <begin position="163"/>
        <end position="165"/>
    </location>
    <ligand>
        <name>substrate</name>
    </ligand>
</feature>
<keyword evidence="3 6" id="KW-0464">Manganese</keyword>
<evidence type="ECO:0000256" key="1">
    <source>
        <dbReference type="ARBA" id="ARBA00022723"/>
    </source>
</evidence>
<comment type="cofactor">
    <cofactor evidence="6">
        <name>Mn(2+)</name>
        <dbReference type="ChEBI" id="CHEBI:29035"/>
    </cofactor>
    <text evidence="6">Binds 1 Mn(2+) ion per subunit.</text>
</comment>
<dbReference type="EC" id="4.2.1.70" evidence="6"/>
<dbReference type="Gene3D" id="3.40.1790.10">
    <property type="entry name" value="Indigoidine synthase domain"/>
    <property type="match status" value="1"/>
</dbReference>
<dbReference type="Pfam" id="PF04227">
    <property type="entry name" value="Indigoidine_A"/>
    <property type="match status" value="1"/>
</dbReference>
<feature type="binding site" evidence="6">
    <location>
        <position position="161"/>
    </location>
    <ligand>
        <name>Mn(2+)</name>
        <dbReference type="ChEBI" id="CHEBI:29035"/>
    </ligand>
</feature>
<evidence type="ECO:0000313" key="7">
    <source>
        <dbReference type="EMBL" id="GAA1186191.1"/>
    </source>
</evidence>
<evidence type="ECO:0000256" key="2">
    <source>
        <dbReference type="ARBA" id="ARBA00022801"/>
    </source>
</evidence>
<evidence type="ECO:0000256" key="3">
    <source>
        <dbReference type="ARBA" id="ARBA00023211"/>
    </source>
</evidence>
<keyword evidence="4 6" id="KW-0456">Lyase</keyword>
<dbReference type="PANTHER" id="PTHR42909:SF1">
    <property type="entry name" value="CARBOHYDRATE KINASE PFKB DOMAIN-CONTAINING PROTEIN"/>
    <property type="match status" value="1"/>
</dbReference>
<evidence type="ECO:0000313" key="8">
    <source>
        <dbReference type="Proteomes" id="UP001501371"/>
    </source>
</evidence>
<comment type="subunit">
    <text evidence="6">Homotrimer.</text>
</comment>
<dbReference type="InterPro" id="IPR007342">
    <property type="entry name" value="PsuG"/>
</dbReference>
<keyword evidence="1 6" id="KW-0479">Metal-binding</keyword>
<organism evidence="7 8">
    <name type="scientific">Streptomyces hebeiensis</name>
    <dbReference type="NCBI Taxonomy" id="229486"/>
    <lineage>
        <taxon>Bacteria</taxon>
        <taxon>Bacillati</taxon>
        <taxon>Actinomycetota</taxon>
        <taxon>Actinomycetes</taxon>
        <taxon>Kitasatosporales</taxon>
        <taxon>Streptomycetaceae</taxon>
        <taxon>Streptomyces</taxon>
    </lineage>
</organism>
<dbReference type="PANTHER" id="PTHR42909">
    <property type="entry name" value="ZGC:136858"/>
    <property type="match status" value="1"/>
</dbReference>
<accession>A0ABP4FMX4</accession>
<feature type="active site" description="Proton donor" evidence="6">
    <location>
        <position position="48"/>
    </location>
</feature>
<feature type="binding site" evidence="6">
    <location>
        <position position="129"/>
    </location>
    <ligand>
        <name>substrate</name>
    </ligand>
</feature>
<dbReference type="InterPro" id="IPR022830">
    <property type="entry name" value="Indigdn_synthA-like"/>
</dbReference>
<dbReference type="HAMAP" id="MF_01876">
    <property type="entry name" value="PsiMP_glycosidase"/>
    <property type="match status" value="1"/>
</dbReference>
<proteinExistence type="inferred from homology"/>
<comment type="caution">
    <text evidence="7">The sequence shown here is derived from an EMBL/GenBank/DDBJ whole genome shotgun (WGS) entry which is preliminary data.</text>
</comment>
<evidence type="ECO:0000256" key="6">
    <source>
        <dbReference type="HAMAP-Rule" id="MF_01876"/>
    </source>
</evidence>
<keyword evidence="5 6" id="KW-0326">Glycosidase</keyword>
<comment type="similarity">
    <text evidence="6">Belongs to the pseudouridine-5'-phosphate glycosidase family.</text>
</comment>
<keyword evidence="8" id="KW-1185">Reference proteome</keyword>
<comment type="function">
    <text evidence="6">Catalyzes the reversible cleavage of pseudouridine 5'-phosphate (PsiMP) to ribose 5-phosphate and uracil. Functions biologically in the cleavage direction, as part of a pseudouridine degradation pathway.</text>
</comment>
<sequence length="330" mass="34554">MRAVAGRAQDVRVPELPPKGSLFMDPLLVISEEVRAALQEQRPVVALESSLIVNGPAYPANTELGLEIEKAVRDAGAVPATIGIVDGRFVVGMDAGLVDRFASSKGIPKVSARDLGPVLARGGLGATTVAGTVVPAARAGIPVFSTAGIGGVHRRAQETFDVSADLLQFTRTRIAVVCAGAKSILDLGLTAEYLETAGVPVLGYGTDRLPAFYVRESDVPVNRVDDLRLAARTTRLHWEVNGDRTVLLTAPIDERDALDGAEIEAAIQAALDEADRAGVRGNAISPFLMRALTEVTAGRSAAATRAVLLSTARVAGEFAVAFSAVRDEEV</sequence>
<evidence type="ECO:0000256" key="5">
    <source>
        <dbReference type="ARBA" id="ARBA00023295"/>
    </source>
</evidence>
<reference evidence="8" key="1">
    <citation type="journal article" date="2019" name="Int. J. Syst. Evol. Microbiol.">
        <title>The Global Catalogue of Microorganisms (GCM) 10K type strain sequencing project: providing services to taxonomists for standard genome sequencing and annotation.</title>
        <authorList>
            <consortium name="The Broad Institute Genomics Platform"/>
            <consortium name="The Broad Institute Genome Sequencing Center for Infectious Disease"/>
            <person name="Wu L."/>
            <person name="Ma J."/>
        </authorList>
    </citation>
    <scope>NUCLEOTIDE SEQUENCE [LARGE SCALE GENOMIC DNA]</scope>
    <source>
        <strain evidence="8">JCM 12696</strain>
    </source>
</reference>
<dbReference type="Proteomes" id="UP001501371">
    <property type="component" value="Unassembled WGS sequence"/>
</dbReference>